<evidence type="ECO:0000256" key="1">
    <source>
        <dbReference type="ARBA" id="ARBA00004496"/>
    </source>
</evidence>
<dbReference type="InterPro" id="IPR050249">
    <property type="entry name" value="Pseudomonas-type_ThrB"/>
</dbReference>
<sequence>MSSVVNCPYSSDAQVVELVKRVYGLVPSTVKPLPSYLDQNFHLEVAGLGDFVLKIINYLEGRNPEVLEGMLSAMMKLNEKGLPTPVPQTSLDGKRVSVESIEYSSNSHQHMVVMLTYLQGTPIAKIKSSPQLLYEIGRMAARVDSVLTELDSSYVKALSRNDFIWNLTNVPLLEQYLWHIKDNTLREVVAAVIQQFKERIEPNLPGFRKCVNHGDLNDHNILVMPEEDGLDKPVYKISGILDFGDMSYGFYVFEVAIVIMYMMIESPEPLNVGSPVLAGYESMIPLNAAERDALYLLVLCRFCQSLVMASYNVVLHPENEEYLMITARSGWRLLLQLWKMGKEAAEELWFRPHKADI</sequence>
<gene>
    <name evidence="11" type="primary">Hykk</name>
    <name evidence="11" type="ORF">GTO92_0008884</name>
</gene>
<reference evidence="11" key="1">
    <citation type="journal article" date="2021" name="Cell">
        <title>Tracing the genetic footprints of vertebrate landing in non-teleost ray-finned fishes.</title>
        <authorList>
            <person name="Bi X."/>
            <person name="Wang K."/>
            <person name="Yang L."/>
            <person name="Pan H."/>
            <person name="Jiang H."/>
            <person name="Wei Q."/>
            <person name="Fang M."/>
            <person name="Yu H."/>
            <person name="Zhu C."/>
            <person name="Cai Y."/>
            <person name="He Y."/>
            <person name="Gan X."/>
            <person name="Zeng H."/>
            <person name="Yu D."/>
            <person name="Zhu Y."/>
            <person name="Jiang H."/>
            <person name="Qiu Q."/>
            <person name="Yang H."/>
            <person name="Zhang Y.E."/>
            <person name="Wang W."/>
            <person name="Zhu M."/>
            <person name="He S."/>
            <person name="Zhang G."/>
        </authorList>
    </citation>
    <scope>NUCLEOTIDE SEQUENCE</scope>
    <source>
        <strain evidence="11">Bchr_001</strain>
    </source>
</reference>
<comment type="function">
    <text evidence="7">Catalyzes the GTP-dependent phosphorylation of 5-hydroxy-L-lysine.</text>
</comment>
<evidence type="ECO:0000256" key="3">
    <source>
        <dbReference type="ARBA" id="ARBA00022490"/>
    </source>
</evidence>
<dbReference type="PANTHER" id="PTHR21064:SF1">
    <property type="entry name" value="HYDROXYLYSINE KINASE"/>
    <property type="match status" value="1"/>
</dbReference>
<name>A0ABS2Z370_POLSE</name>
<comment type="caution">
    <text evidence="11">The sequence shown here is derived from an EMBL/GenBank/DDBJ whole genome shotgun (WGS) entry which is preliminary data.</text>
</comment>
<evidence type="ECO:0000256" key="5">
    <source>
        <dbReference type="ARBA" id="ARBA00022777"/>
    </source>
</evidence>
<dbReference type="InterPro" id="IPR002575">
    <property type="entry name" value="Aminoglycoside_PTrfase"/>
</dbReference>
<dbReference type="EMBL" id="JAAWVN010020317">
    <property type="protein sequence ID" value="MBN3293178.1"/>
    <property type="molecule type" value="Genomic_DNA"/>
</dbReference>
<dbReference type="Gene3D" id="3.90.1200.10">
    <property type="match status" value="1"/>
</dbReference>
<comment type="similarity">
    <text evidence="2">Belongs to the aminoglycoside phosphotransferase family.</text>
</comment>
<keyword evidence="12" id="KW-1185">Reference proteome</keyword>
<keyword evidence="4" id="KW-0808">Transferase</keyword>
<feature type="non-terminal residue" evidence="11">
    <location>
        <position position="1"/>
    </location>
</feature>
<comment type="catalytic activity">
    <reaction evidence="6">
        <text>(5R)-5-hydroxy-L-lysine + GTP = (5R)-5-phosphooxy-L-lysine + GDP + H(+)</text>
        <dbReference type="Rhea" id="RHEA:19049"/>
        <dbReference type="ChEBI" id="CHEBI:15378"/>
        <dbReference type="ChEBI" id="CHEBI:37565"/>
        <dbReference type="ChEBI" id="CHEBI:57882"/>
        <dbReference type="ChEBI" id="CHEBI:58189"/>
        <dbReference type="ChEBI" id="CHEBI:58357"/>
        <dbReference type="EC" id="2.7.1.81"/>
    </reaction>
</comment>
<keyword evidence="5 11" id="KW-0418">Kinase</keyword>
<feature type="domain" description="Aminoglycoside phosphotransferase" evidence="10">
    <location>
        <begin position="29"/>
        <end position="270"/>
    </location>
</feature>
<proteinExistence type="inferred from homology"/>
<evidence type="ECO:0000256" key="6">
    <source>
        <dbReference type="ARBA" id="ARBA00036820"/>
    </source>
</evidence>
<dbReference type="Gene3D" id="3.30.200.20">
    <property type="entry name" value="Phosphorylase Kinase, domain 1"/>
    <property type="match status" value="1"/>
</dbReference>
<feature type="non-terminal residue" evidence="11">
    <location>
        <position position="357"/>
    </location>
</feature>
<organism evidence="11 12">
    <name type="scientific">Polypterus senegalus</name>
    <name type="common">Senegal bichir</name>
    <dbReference type="NCBI Taxonomy" id="55291"/>
    <lineage>
        <taxon>Eukaryota</taxon>
        <taxon>Metazoa</taxon>
        <taxon>Chordata</taxon>
        <taxon>Craniata</taxon>
        <taxon>Vertebrata</taxon>
        <taxon>Euteleostomi</taxon>
        <taxon>Actinopterygii</taxon>
        <taxon>Polypteriformes</taxon>
        <taxon>Polypteridae</taxon>
        <taxon>Polypterus</taxon>
    </lineage>
</organism>
<dbReference type="SUPFAM" id="SSF56112">
    <property type="entry name" value="Protein kinase-like (PK-like)"/>
    <property type="match status" value="1"/>
</dbReference>
<dbReference type="Pfam" id="PF01636">
    <property type="entry name" value="APH"/>
    <property type="match status" value="1"/>
</dbReference>
<evidence type="ECO:0000256" key="7">
    <source>
        <dbReference type="ARBA" id="ARBA00037368"/>
    </source>
</evidence>
<dbReference type="InterPro" id="IPR011009">
    <property type="entry name" value="Kinase-like_dom_sf"/>
</dbReference>
<accession>A0ABS2Z370</accession>
<dbReference type="GO" id="GO:0016301">
    <property type="term" value="F:kinase activity"/>
    <property type="evidence" value="ECO:0007669"/>
    <property type="project" value="UniProtKB-KW"/>
</dbReference>
<protein>
    <recommendedName>
        <fullName evidence="9">Hydroxylysine kinase</fullName>
        <ecNumber evidence="8">2.7.1.81</ecNumber>
    </recommendedName>
</protein>
<evidence type="ECO:0000259" key="10">
    <source>
        <dbReference type="Pfam" id="PF01636"/>
    </source>
</evidence>
<evidence type="ECO:0000256" key="8">
    <source>
        <dbReference type="ARBA" id="ARBA00038873"/>
    </source>
</evidence>
<dbReference type="EC" id="2.7.1.81" evidence="8"/>
<evidence type="ECO:0000256" key="4">
    <source>
        <dbReference type="ARBA" id="ARBA00022679"/>
    </source>
</evidence>
<evidence type="ECO:0000256" key="9">
    <source>
        <dbReference type="ARBA" id="ARBA00040505"/>
    </source>
</evidence>
<evidence type="ECO:0000256" key="2">
    <source>
        <dbReference type="ARBA" id="ARBA00006219"/>
    </source>
</evidence>
<dbReference type="PANTHER" id="PTHR21064">
    <property type="entry name" value="AMINOGLYCOSIDE PHOSPHOTRANSFERASE DOMAIN-CONTAINING PROTEIN-RELATED"/>
    <property type="match status" value="1"/>
</dbReference>
<evidence type="ECO:0000313" key="12">
    <source>
        <dbReference type="Proteomes" id="UP001166052"/>
    </source>
</evidence>
<keyword evidence="3" id="KW-0963">Cytoplasm</keyword>
<evidence type="ECO:0000313" key="11">
    <source>
        <dbReference type="EMBL" id="MBN3293178.1"/>
    </source>
</evidence>
<comment type="subcellular location">
    <subcellularLocation>
        <location evidence="1">Cytoplasm</location>
    </subcellularLocation>
</comment>
<dbReference type="Proteomes" id="UP001166052">
    <property type="component" value="Unassembled WGS sequence"/>
</dbReference>